<keyword evidence="1" id="KW-0175">Coiled coil</keyword>
<dbReference type="Proteomes" id="UP001293593">
    <property type="component" value="Unassembled WGS sequence"/>
</dbReference>
<reference evidence="2" key="1">
    <citation type="submission" date="2023-10" db="EMBL/GenBank/DDBJ databases">
        <title>Chromosome-level genome of the transformable northern wattle, Acacia crassicarpa.</title>
        <authorList>
            <person name="Massaro I."/>
            <person name="Sinha N.R."/>
            <person name="Poethig S."/>
            <person name="Leichty A.R."/>
        </authorList>
    </citation>
    <scope>NUCLEOTIDE SEQUENCE</scope>
    <source>
        <strain evidence="2">Acra3RX</strain>
        <tissue evidence="2">Leaf</tissue>
    </source>
</reference>
<dbReference type="PANTHER" id="PTHR33476:SF7">
    <property type="entry name" value="EMB|CAB62613.1"/>
    <property type="match status" value="1"/>
</dbReference>
<comment type="caution">
    <text evidence="2">The sequence shown here is derived from an EMBL/GenBank/DDBJ whole genome shotgun (WGS) entry which is preliminary data.</text>
</comment>
<evidence type="ECO:0000256" key="1">
    <source>
        <dbReference type="SAM" id="Coils"/>
    </source>
</evidence>
<dbReference type="AlphaFoldDB" id="A0AAE1M7Q0"/>
<name>A0AAE1M7Q0_9FABA</name>
<evidence type="ECO:0000313" key="2">
    <source>
        <dbReference type="EMBL" id="KAK4252518.1"/>
    </source>
</evidence>
<evidence type="ECO:0000313" key="3">
    <source>
        <dbReference type="Proteomes" id="UP001293593"/>
    </source>
</evidence>
<accession>A0AAE1M7Q0</accession>
<keyword evidence="3" id="KW-1185">Reference proteome</keyword>
<organism evidence="2 3">
    <name type="scientific">Acacia crassicarpa</name>
    <name type="common">northern wattle</name>
    <dbReference type="NCBI Taxonomy" id="499986"/>
    <lineage>
        <taxon>Eukaryota</taxon>
        <taxon>Viridiplantae</taxon>
        <taxon>Streptophyta</taxon>
        <taxon>Embryophyta</taxon>
        <taxon>Tracheophyta</taxon>
        <taxon>Spermatophyta</taxon>
        <taxon>Magnoliopsida</taxon>
        <taxon>eudicotyledons</taxon>
        <taxon>Gunneridae</taxon>
        <taxon>Pentapetalae</taxon>
        <taxon>rosids</taxon>
        <taxon>fabids</taxon>
        <taxon>Fabales</taxon>
        <taxon>Fabaceae</taxon>
        <taxon>Caesalpinioideae</taxon>
        <taxon>mimosoid clade</taxon>
        <taxon>Acacieae</taxon>
        <taxon>Acacia</taxon>
    </lineage>
</organism>
<dbReference type="InterPro" id="IPR040348">
    <property type="entry name" value="POLAR-like"/>
</dbReference>
<dbReference type="GO" id="GO:0008356">
    <property type="term" value="P:asymmetric cell division"/>
    <property type="evidence" value="ECO:0007669"/>
    <property type="project" value="InterPro"/>
</dbReference>
<sequence>MDLWVVAAATGAGYLAKYWNRISKNSDSTSKLSLSSEDSKVENSESLSCPFARWRDGLGKDFSSNIYLLDGPLAGELASTAFRGLDSEKIRGFRTYSKSSGLALSNLSSPISPNENYKDTEDVNERSSNIDSNYTFQFSDSSAEVGSKYYSAGSKISLRTRPLNGHFIRPVSSLESCSLAQLCKEHARLEEYVFSSRSPPPTATRPFLVSDGSRIISRKSIDSSSSLIQSEGCKLHEKVFHENDEDVFGIPSLPKMGSLQDPKKMKIKVGKGSRGRLSFSNIVFSRKHMHSQHDAMFLFSLGISFGMIASTMENKREVDNLGGLLKQTENLVQDLQEELEMKDSVSVKKLNNENYGSQDMCGHCFYEKDMTWCSPEKHIGVSPINNNEELHDRREEESPGSMSKIEAELEAELERLGLTMNASSLDGRLSEFAELDLEFEADFAQGELRPDMVSQKACAHRKSNDDASDTATTLSTSYVVSHHELILRLHEVIQSRLEERVKELEIALESSQRKVQMMEPKLSGHYDEWDHPLVVNLSGEALDAYNEAYEELVKRDYTEENSPSGIYGIGPREGSHSHGWRALGNQLGEANCSVAYSKVNGERMSGETTSNQVTMLEGQSSGVSKLNVSGDENCGIDYEMELIRKIVERTKKGSPVFQNAQRILDSMDEDEI</sequence>
<gene>
    <name evidence="2" type="ORF">QN277_014509</name>
</gene>
<protein>
    <submittedName>
        <fullName evidence="2">Uncharacterized protein</fullName>
    </submittedName>
</protein>
<dbReference type="EMBL" id="JAWXYG010000023">
    <property type="protein sequence ID" value="KAK4252518.1"/>
    <property type="molecule type" value="Genomic_DNA"/>
</dbReference>
<proteinExistence type="predicted"/>
<feature type="coiled-coil region" evidence="1">
    <location>
        <begin position="318"/>
        <end position="345"/>
    </location>
</feature>
<dbReference type="PANTHER" id="PTHR33476">
    <property type="entry name" value="EMB|CAB62613.1"/>
    <property type="match status" value="1"/>
</dbReference>